<gene>
    <name evidence="1" type="ORF">ENI96_08910</name>
</gene>
<dbReference type="Proteomes" id="UP000886251">
    <property type="component" value="Unassembled WGS sequence"/>
</dbReference>
<evidence type="ECO:0000313" key="1">
    <source>
        <dbReference type="EMBL" id="HEB96534.1"/>
    </source>
</evidence>
<reference evidence="1" key="1">
    <citation type="journal article" date="2020" name="mSystems">
        <title>Genome- and Community-Level Interaction Insights into Carbon Utilization and Element Cycling Functions of Hydrothermarchaeota in Hydrothermal Sediment.</title>
        <authorList>
            <person name="Zhou Z."/>
            <person name="Liu Y."/>
            <person name="Xu W."/>
            <person name="Pan J."/>
            <person name="Luo Z.H."/>
            <person name="Li M."/>
        </authorList>
    </citation>
    <scope>NUCLEOTIDE SEQUENCE [LARGE SCALE GENOMIC DNA]</scope>
    <source>
        <strain evidence="1">HyVt-443</strain>
    </source>
</reference>
<proteinExistence type="predicted"/>
<sequence length="64" mass="7248">MIGRTSQTVILRSYSIGGDTYSCLVDVLQRVALHPARDVGELTSRIWKERFAGNPLRSDLEYVH</sequence>
<dbReference type="EMBL" id="DRKP01000099">
    <property type="protein sequence ID" value="HEB96534.1"/>
    <property type="molecule type" value="Genomic_DNA"/>
</dbReference>
<organism evidence="1">
    <name type="scientific">Sedimenticola thiotaurini</name>
    <dbReference type="NCBI Taxonomy" id="1543721"/>
    <lineage>
        <taxon>Bacteria</taxon>
        <taxon>Pseudomonadati</taxon>
        <taxon>Pseudomonadota</taxon>
        <taxon>Gammaproteobacteria</taxon>
        <taxon>Chromatiales</taxon>
        <taxon>Sedimenticolaceae</taxon>
        <taxon>Sedimenticola</taxon>
    </lineage>
</organism>
<dbReference type="AlphaFoldDB" id="A0A831RPX9"/>
<comment type="caution">
    <text evidence="1">The sequence shown here is derived from an EMBL/GenBank/DDBJ whole genome shotgun (WGS) entry which is preliminary data.</text>
</comment>
<protein>
    <submittedName>
        <fullName evidence="1">Uncharacterized protein</fullName>
    </submittedName>
</protein>
<name>A0A831RPX9_9GAMM</name>
<accession>A0A831RPX9</accession>